<dbReference type="Proteomes" id="UP000653454">
    <property type="component" value="Unassembled WGS sequence"/>
</dbReference>
<reference evidence="5" key="1">
    <citation type="submission" date="2020-11" db="EMBL/GenBank/DDBJ databases">
        <authorList>
            <person name="Whiteford S."/>
        </authorList>
    </citation>
    <scope>NUCLEOTIDE SEQUENCE</scope>
</reference>
<evidence type="ECO:0000313" key="5">
    <source>
        <dbReference type="EMBL" id="CAG9128746.1"/>
    </source>
</evidence>
<comment type="similarity">
    <text evidence="4">Belongs to the WD repeat PROPPIN family.</text>
</comment>
<name>A0A8S4FKB3_PLUXY</name>
<evidence type="ECO:0000256" key="1">
    <source>
        <dbReference type="ARBA" id="ARBA00022574"/>
    </source>
</evidence>
<comment type="caution">
    <text evidence="5">The sequence shown here is derived from an EMBL/GenBank/DDBJ whole genome shotgun (WGS) entry which is preliminary data.</text>
</comment>
<organism evidence="5 6">
    <name type="scientific">Plutella xylostella</name>
    <name type="common">Diamondback moth</name>
    <name type="synonym">Plutella maculipennis</name>
    <dbReference type="NCBI Taxonomy" id="51655"/>
    <lineage>
        <taxon>Eukaryota</taxon>
        <taxon>Metazoa</taxon>
        <taxon>Ecdysozoa</taxon>
        <taxon>Arthropoda</taxon>
        <taxon>Hexapoda</taxon>
        <taxon>Insecta</taxon>
        <taxon>Pterygota</taxon>
        <taxon>Neoptera</taxon>
        <taxon>Endopterygota</taxon>
        <taxon>Lepidoptera</taxon>
        <taxon>Glossata</taxon>
        <taxon>Ditrysia</taxon>
        <taxon>Yponomeutoidea</taxon>
        <taxon>Plutellidae</taxon>
        <taxon>Plutella</taxon>
    </lineage>
</organism>
<evidence type="ECO:0000256" key="3">
    <source>
        <dbReference type="ARBA" id="ARBA00023006"/>
    </source>
</evidence>
<proteinExistence type="inferred from homology"/>
<sequence length="226" mass="23997">MINDMVAVVLTSSIHVLSLPTLRRAALLRIPAGGRPLCDLATAPHAPAHLLAAPAHRKGALQLLDVTRAVKGGQSSSPAVLNCHKGVLVCMSLSALGTRLATASERGTLVRVWDTGAKTLLHELRRGSDYADVYCISFNPSGSLLCLVSDKGTLHVWSCARAPAHLAAAPAPPATRALCAFADDSTTTVICEDGTFHKFTYSAEGTCLRSDFEYFLQVGDDDEFIQ</sequence>
<dbReference type="SUPFAM" id="SSF50978">
    <property type="entry name" value="WD40 repeat-like"/>
    <property type="match status" value="1"/>
</dbReference>
<dbReference type="GO" id="GO:0005737">
    <property type="term" value="C:cytoplasm"/>
    <property type="evidence" value="ECO:0007669"/>
    <property type="project" value="UniProtKB-ARBA"/>
</dbReference>
<evidence type="ECO:0000256" key="4">
    <source>
        <dbReference type="ARBA" id="ARBA00025740"/>
    </source>
</evidence>
<accession>A0A8S4FKB3</accession>
<dbReference type="InterPro" id="IPR015943">
    <property type="entry name" value="WD40/YVTN_repeat-like_dom_sf"/>
</dbReference>
<dbReference type="AlphaFoldDB" id="A0A8S4FKB3"/>
<dbReference type="EMBL" id="CAJHNJ030000036">
    <property type="protein sequence ID" value="CAG9128746.1"/>
    <property type="molecule type" value="Genomic_DNA"/>
</dbReference>
<dbReference type="InterPro" id="IPR036322">
    <property type="entry name" value="WD40_repeat_dom_sf"/>
</dbReference>
<dbReference type="SMART" id="SM00320">
    <property type="entry name" value="WD40"/>
    <property type="match status" value="2"/>
</dbReference>
<evidence type="ECO:0000256" key="2">
    <source>
        <dbReference type="ARBA" id="ARBA00022737"/>
    </source>
</evidence>
<gene>
    <name evidence="5" type="ORF">PLXY2_LOCUS9294</name>
</gene>
<dbReference type="InterPro" id="IPR048720">
    <property type="entry name" value="PROPPIN"/>
</dbReference>
<keyword evidence="6" id="KW-1185">Reference proteome</keyword>
<dbReference type="GO" id="GO:0006914">
    <property type="term" value="P:autophagy"/>
    <property type="evidence" value="ECO:0007669"/>
    <property type="project" value="UniProtKB-KW"/>
</dbReference>
<dbReference type="PANTHER" id="PTHR11227">
    <property type="entry name" value="WD-REPEAT PROTEIN INTERACTING WITH PHOSPHOINOSIDES WIPI -RELATED"/>
    <property type="match status" value="1"/>
</dbReference>
<dbReference type="Pfam" id="PF21032">
    <property type="entry name" value="PROPPIN"/>
    <property type="match status" value="1"/>
</dbReference>
<dbReference type="Gene3D" id="2.130.10.10">
    <property type="entry name" value="YVTN repeat-like/Quinoprotein amine dehydrogenase"/>
    <property type="match status" value="1"/>
</dbReference>
<protein>
    <submittedName>
        <fullName evidence="5">(diamondback moth) hypothetical protein</fullName>
    </submittedName>
</protein>
<dbReference type="InterPro" id="IPR001680">
    <property type="entry name" value="WD40_rpt"/>
</dbReference>
<keyword evidence="3" id="KW-0072">Autophagy</keyword>
<evidence type="ECO:0000313" key="6">
    <source>
        <dbReference type="Proteomes" id="UP000653454"/>
    </source>
</evidence>
<keyword evidence="2" id="KW-0677">Repeat</keyword>
<keyword evidence="1" id="KW-0853">WD repeat</keyword>